<dbReference type="PANTHER" id="PTHR12080:SF55">
    <property type="entry name" value="LYMPHOCYTE FUNCTION-ASSOCIATED ANTIGEN 3"/>
    <property type="match status" value="1"/>
</dbReference>
<dbReference type="RefSeq" id="XP_029979876.1">
    <property type="nucleotide sequence ID" value="XM_030124016.1"/>
</dbReference>
<keyword evidence="2 7" id="KW-0732">Signal</keyword>
<comment type="subcellular location">
    <subcellularLocation>
        <location evidence="1">Membrane</location>
    </subcellularLocation>
</comment>
<evidence type="ECO:0000256" key="3">
    <source>
        <dbReference type="ARBA" id="ARBA00023136"/>
    </source>
</evidence>
<name>A0A673ATS2_9TELE</name>
<reference evidence="9" key="1">
    <citation type="submission" date="2019-06" db="EMBL/GenBank/DDBJ databases">
        <authorList>
            <consortium name="Wellcome Sanger Institute Data Sharing"/>
        </authorList>
    </citation>
    <scope>NUCLEOTIDE SEQUENCE [LARGE SCALE GENOMIC DNA]</scope>
</reference>
<feature type="compositionally biased region" description="Basic and acidic residues" evidence="5">
    <location>
        <begin position="295"/>
        <end position="311"/>
    </location>
</feature>
<keyword evidence="4" id="KW-0325">Glycoprotein</keyword>
<accession>A0A673ATS2</accession>
<dbReference type="InterPro" id="IPR036179">
    <property type="entry name" value="Ig-like_dom_sf"/>
</dbReference>
<dbReference type="InterPro" id="IPR015631">
    <property type="entry name" value="CD2/SLAM_rcpt"/>
</dbReference>
<dbReference type="AlphaFoldDB" id="A0A673ATS2"/>
<feature type="chain" id="PRO_5025365190" evidence="7">
    <location>
        <begin position="19"/>
        <end position="604"/>
    </location>
</feature>
<keyword evidence="3 6" id="KW-0472">Membrane</keyword>
<dbReference type="PROSITE" id="PS50835">
    <property type="entry name" value="IG_LIKE"/>
    <property type="match status" value="1"/>
</dbReference>
<dbReference type="PANTHER" id="PTHR12080">
    <property type="entry name" value="SIGNALING LYMPHOCYTIC ACTIVATION MOLECULE"/>
    <property type="match status" value="1"/>
</dbReference>
<evidence type="ECO:0000256" key="2">
    <source>
        <dbReference type="ARBA" id="ARBA00022729"/>
    </source>
</evidence>
<proteinExistence type="predicted"/>
<feature type="compositionally biased region" description="Basic and acidic residues" evidence="5">
    <location>
        <begin position="545"/>
        <end position="577"/>
    </location>
</feature>
<evidence type="ECO:0000256" key="4">
    <source>
        <dbReference type="ARBA" id="ARBA00023180"/>
    </source>
</evidence>
<evidence type="ECO:0000313" key="10">
    <source>
        <dbReference type="Proteomes" id="UP000472271"/>
    </source>
</evidence>
<feature type="region of interest" description="Disordered" evidence="5">
    <location>
        <begin position="247"/>
        <end position="604"/>
    </location>
</feature>
<keyword evidence="6" id="KW-1133">Transmembrane helix</keyword>
<evidence type="ECO:0000259" key="8">
    <source>
        <dbReference type="PROSITE" id="PS50835"/>
    </source>
</evidence>
<dbReference type="GO" id="GO:0016020">
    <property type="term" value="C:membrane"/>
    <property type="evidence" value="ECO:0007669"/>
    <property type="project" value="UniProtKB-SubCell"/>
</dbReference>
<dbReference type="OrthoDB" id="9427418at2759"/>
<feature type="compositionally biased region" description="Basic and acidic residues" evidence="5">
    <location>
        <begin position="247"/>
        <end position="267"/>
    </location>
</feature>
<evidence type="ECO:0000256" key="1">
    <source>
        <dbReference type="ARBA" id="ARBA00004370"/>
    </source>
</evidence>
<feature type="compositionally biased region" description="Basic and acidic residues" evidence="5">
    <location>
        <begin position="489"/>
        <end position="515"/>
    </location>
</feature>
<dbReference type="InParanoid" id="A0A673ATS2"/>
<evidence type="ECO:0000313" key="9">
    <source>
        <dbReference type="Ensembl" id="ENSSORP00005032991.1"/>
    </source>
</evidence>
<feature type="compositionally biased region" description="Basic and acidic residues" evidence="5">
    <location>
        <begin position="587"/>
        <end position="604"/>
    </location>
</feature>
<gene>
    <name evidence="9" type="primary">LOC115411814</name>
</gene>
<dbReference type="SUPFAM" id="SSF48726">
    <property type="entry name" value="Immunoglobulin"/>
    <property type="match status" value="2"/>
</dbReference>
<keyword evidence="6" id="KW-0812">Transmembrane</keyword>
<feature type="compositionally biased region" description="Polar residues" evidence="5">
    <location>
        <begin position="422"/>
        <end position="444"/>
    </location>
</feature>
<dbReference type="InterPro" id="IPR007110">
    <property type="entry name" value="Ig-like_dom"/>
</dbReference>
<dbReference type="GeneID" id="115411814"/>
<feature type="compositionally biased region" description="Basic and acidic residues" evidence="5">
    <location>
        <begin position="467"/>
        <end position="476"/>
    </location>
</feature>
<feature type="transmembrane region" description="Helical" evidence="6">
    <location>
        <begin position="208"/>
        <end position="232"/>
    </location>
</feature>
<dbReference type="Proteomes" id="UP000472271">
    <property type="component" value="Chromosome 21"/>
</dbReference>
<reference evidence="9" key="2">
    <citation type="submission" date="2025-08" db="UniProtKB">
        <authorList>
            <consortium name="Ensembl"/>
        </authorList>
    </citation>
    <scope>IDENTIFICATION</scope>
</reference>
<evidence type="ECO:0000256" key="6">
    <source>
        <dbReference type="SAM" id="Phobius"/>
    </source>
</evidence>
<feature type="signal peptide" evidence="7">
    <location>
        <begin position="1"/>
        <end position="18"/>
    </location>
</feature>
<feature type="compositionally biased region" description="Polar residues" evidence="5">
    <location>
        <begin position="529"/>
        <end position="538"/>
    </location>
</feature>
<reference evidence="9" key="3">
    <citation type="submission" date="2025-09" db="UniProtKB">
        <authorList>
            <consortium name="Ensembl"/>
        </authorList>
    </citation>
    <scope>IDENTIFICATION</scope>
</reference>
<protein>
    <submittedName>
        <fullName evidence="9">Uncharacterized LOC115411814</fullName>
    </submittedName>
</protein>
<evidence type="ECO:0000256" key="5">
    <source>
        <dbReference type="SAM" id="MobiDB-lite"/>
    </source>
</evidence>
<dbReference type="Gene3D" id="2.60.40.10">
    <property type="entry name" value="Immunoglobulins"/>
    <property type="match status" value="2"/>
</dbReference>
<organism evidence="9 10">
    <name type="scientific">Sphaeramia orbicularis</name>
    <name type="common">orbiculate cardinalfish</name>
    <dbReference type="NCBI Taxonomy" id="375764"/>
    <lineage>
        <taxon>Eukaryota</taxon>
        <taxon>Metazoa</taxon>
        <taxon>Chordata</taxon>
        <taxon>Craniata</taxon>
        <taxon>Vertebrata</taxon>
        <taxon>Euteleostomi</taxon>
        <taxon>Actinopterygii</taxon>
        <taxon>Neopterygii</taxon>
        <taxon>Teleostei</taxon>
        <taxon>Neoteleostei</taxon>
        <taxon>Acanthomorphata</taxon>
        <taxon>Gobiaria</taxon>
        <taxon>Kurtiformes</taxon>
        <taxon>Apogonoidei</taxon>
        <taxon>Apogonidae</taxon>
        <taxon>Apogoninae</taxon>
        <taxon>Sphaeramia</taxon>
    </lineage>
</organism>
<feature type="compositionally biased region" description="Basic and acidic residues" evidence="5">
    <location>
        <begin position="332"/>
        <end position="342"/>
    </location>
</feature>
<keyword evidence="10" id="KW-1185">Reference proteome</keyword>
<evidence type="ECO:0000256" key="7">
    <source>
        <dbReference type="SAM" id="SignalP"/>
    </source>
</evidence>
<feature type="compositionally biased region" description="Basic and acidic residues" evidence="5">
    <location>
        <begin position="445"/>
        <end position="458"/>
    </location>
</feature>
<dbReference type="InterPro" id="IPR013783">
    <property type="entry name" value="Ig-like_fold"/>
</dbReference>
<dbReference type="Ensembl" id="ENSSORT00005033895.1">
    <property type="protein sequence ID" value="ENSSORP00005032991.1"/>
    <property type="gene ID" value="ENSSORG00005015641.1"/>
</dbReference>
<sequence>MAHRNFILLILNFCLVAGQTSQYVLKGTEAKLLPSKTVSQPEEILWKHDGDKVIEFDGSEEKVFGQYENRVTLLWDSAELIIADVRYEDSGLYELDAFIKGKLHHFDFRLTVIDKVTKPVVSCKLMDESLHNTSGPQARLMCSSGSEQPQDLKFKWHSNGKEQPGQELTISVGDKHDDDEHSCTVSNVVHTETTTFTTKECYPEESSALTVSLVVALVLLLVFAICAALFYFRERLLQACLRRGRSDDVEKQKGELNETATHEERSPLVHRKSTLPSKQPLRNFPQSPQNDSDQDPPKEIKSLDELREQRSVKKKREFFESYGQATPSRPAPRRENDTKKCQEPMSSPALLTNQLPRHQDLNADEDKDPQVENLAPNVKESEPADDAVQSSEDEQSELLSPAASEQPGSEKEEDENEEIASHPSSAVSSHTASPHSPLSQSAQIKETKDTDDEHKNDGSSDEVSEQTEEKNIRESDSSGAGEINESGEPGEKKQSTIPEHKGSEILSQKDEKSPAENECGSESEIAKVTNPSLDTTRSGLDLDQESNKVRQESKGQSDNSAAKDDKNNNQGEEKNDVECGSADEEPGNDHPSQDEKEQKADAVS</sequence>
<feature type="domain" description="Ig-like" evidence="8">
    <location>
        <begin position="119"/>
        <end position="197"/>
    </location>
</feature>